<keyword evidence="13" id="KW-0694">RNA-binding</keyword>
<evidence type="ECO:0000256" key="14">
    <source>
        <dbReference type="ARBA" id="ARBA00023015"/>
    </source>
</evidence>
<dbReference type="GO" id="GO:0000932">
    <property type="term" value="C:P-body"/>
    <property type="evidence" value="ECO:0000318"/>
    <property type="project" value="GO_Central"/>
</dbReference>
<dbReference type="GO" id="GO:0030015">
    <property type="term" value="C:CCR4-NOT core complex"/>
    <property type="evidence" value="ECO:0000318"/>
    <property type="project" value="GO_Central"/>
</dbReference>
<comment type="subunit">
    <text evidence="6">Component of the CCR4-NOT complex, at least composed of CRR4 and CAF1 proteins.</text>
</comment>
<dbReference type="InterPro" id="IPR036397">
    <property type="entry name" value="RNaseH_sf"/>
</dbReference>
<dbReference type="InterPro" id="IPR012337">
    <property type="entry name" value="RNaseH-like_sf"/>
</dbReference>
<evidence type="ECO:0000256" key="2">
    <source>
        <dbReference type="ARBA" id="ARBA00001968"/>
    </source>
</evidence>
<dbReference type="EC" id="3.1.13.4" evidence="7"/>
<dbReference type="PANTHER" id="PTHR10797">
    <property type="entry name" value="CCR4-NOT TRANSCRIPTION COMPLEX SUBUNIT"/>
    <property type="match status" value="1"/>
</dbReference>
<reference evidence="19" key="1">
    <citation type="journal article" date="2012" name="Nature">
        <title>A physical, genetic and functional sequence assembly of the barley genome.</title>
        <authorList>
            <consortium name="The International Barley Genome Sequencing Consortium"/>
            <person name="Mayer K.F."/>
            <person name="Waugh R."/>
            <person name="Brown J.W."/>
            <person name="Schulman A."/>
            <person name="Langridge P."/>
            <person name="Platzer M."/>
            <person name="Fincher G.B."/>
            <person name="Muehlbauer G.J."/>
            <person name="Sato K."/>
            <person name="Close T.J."/>
            <person name="Wise R.P."/>
            <person name="Stein N."/>
        </authorList>
    </citation>
    <scope>NUCLEOTIDE SEQUENCE [LARGE SCALE GENOMIC DNA]</scope>
    <source>
        <strain evidence="19">cv. Morex</strain>
    </source>
</reference>
<keyword evidence="19" id="KW-1185">Reference proteome</keyword>
<organism evidence="18 19">
    <name type="scientific">Hordeum vulgare subsp. vulgare</name>
    <name type="common">Domesticated barley</name>
    <dbReference type="NCBI Taxonomy" id="112509"/>
    <lineage>
        <taxon>Eukaryota</taxon>
        <taxon>Viridiplantae</taxon>
        <taxon>Streptophyta</taxon>
        <taxon>Embryophyta</taxon>
        <taxon>Tracheophyta</taxon>
        <taxon>Spermatophyta</taxon>
        <taxon>Magnoliopsida</taxon>
        <taxon>Liliopsida</taxon>
        <taxon>Poales</taxon>
        <taxon>Poaceae</taxon>
        <taxon>BOP clade</taxon>
        <taxon>Pooideae</taxon>
        <taxon>Triticodae</taxon>
        <taxon>Triticeae</taxon>
        <taxon>Hordeinae</taxon>
        <taxon>Hordeum</taxon>
    </lineage>
</organism>
<keyword evidence="10" id="KW-0479">Metal-binding</keyword>
<accession>A0A8I6YE76</accession>
<evidence type="ECO:0000256" key="16">
    <source>
        <dbReference type="ARBA" id="ARBA00023242"/>
    </source>
</evidence>
<protein>
    <recommendedName>
        <fullName evidence="7">poly(A)-specific ribonuclease</fullName>
        <ecNumber evidence="7">3.1.13.4</ecNumber>
    </recommendedName>
</protein>
<keyword evidence="9" id="KW-0540">Nuclease</keyword>
<reference evidence="18" key="2">
    <citation type="submission" date="2020-10" db="EMBL/GenBank/DDBJ databases">
        <authorList>
            <person name="Scholz U."/>
            <person name="Mascher M."/>
            <person name="Fiebig A."/>
        </authorList>
    </citation>
    <scope>NUCLEOTIDE SEQUENCE [LARGE SCALE GENOMIC DNA]</scope>
    <source>
        <strain evidence="18">cv. Morex</strain>
    </source>
</reference>
<dbReference type="EnsemblPlants" id="HORVU.MOREX.r3.6HG0620370.1">
    <property type="protein sequence ID" value="HORVU.MOREX.r3.6HG0620370.1.CDS1"/>
    <property type="gene ID" value="HORVU.MOREX.r3.6HG0620370"/>
</dbReference>
<dbReference type="GO" id="GO:0004535">
    <property type="term" value="F:poly(A)-specific ribonuclease activity"/>
    <property type="evidence" value="ECO:0000318"/>
    <property type="project" value="GO_Central"/>
</dbReference>
<dbReference type="GO" id="GO:0005634">
    <property type="term" value="C:nucleus"/>
    <property type="evidence" value="ECO:0007669"/>
    <property type="project" value="UniProtKB-SubCell"/>
</dbReference>
<evidence type="ECO:0000256" key="1">
    <source>
        <dbReference type="ARBA" id="ARBA00001663"/>
    </source>
</evidence>
<evidence type="ECO:0000256" key="17">
    <source>
        <dbReference type="ARBA" id="ARBA00025148"/>
    </source>
</evidence>
<proteinExistence type="inferred from homology"/>
<evidence type="ECO:0000313" key="19">
    <source>
        <dbReference type="Proteomes" id="UP000011116"/>
    </source>
</evidence>
<dbReference type="InterPro" id="IPR006941">
    <property type="entry name" value="RNase_CAF1"/>
</dbReference>
<dbReference type="SMR" id="A0A8I6YE76"/>
<dbReference type="SUPFAM" id="SSF53098">
    <property type="entry name" value="Ribonuclease H-like"/>
    <property type="match status" value="1"/>
</dbReference>
<dbReference type="Gene3D" id="3.30.420.10">
    <property type="entry name" value="Ribonuclease H-like superfamily/Ribonuclease H"/>
    <property type="match status" value="1"/>
</dbReference>
<evidence type="ECO:0000256" key="15">
    <source>
        <dbReference type="ARBA" id="ARBA00023163"/>
    </source>
</evidence>
<dbReference type="AlphaFoldDB" id="A0A8I6YE76"/>
<dbReference type="GO" id="GO:0046872">
    <property type="term" value="F:metal ion binding"/>
    <property type="evidence" value="ECO:0007669"/>
    <property type="project" value="UniProtKB-KW"/>
</dbReference>
<keyword evidence="15" id="KW-0804">Transcription</keyword>
<dbReference type="Gramene" id="HORVU.MOREX.r3.6HG0620370.1">
    <property type="protein sequence ID" value="HORVU.MOREX.r3.6HG0620370.1.CDS1"/>
    <property type="gene ID" value="HORVU.MOREX.r3.6HG0620370"/>
</dbReference>
<comment type="catalytic activity">
    <reaction evidence="1">
        <text>Exonucleolytic cleavage of poly(A) to 5'-AMP.</text>
        <dbReference type="EC" id="3.1.13.4"/>
    </reaction>
</comment>
<keyword evidence="12" id="KW-0269">Exonuclease</keyword>
<dbReference type="GO" id="GO:0000288">
    <property type="term" value="P:nuclear-transcribed mRNA catabolic process, deadenylation-dependent decay"/>
    <property type="evidence" value="ECO:0000318"/>
    <property type="project" value="GO_Central"/>
</dbReference>
<reference evidence="18" key="3">
    <citation type="submission" date="2022-01" db="UniProtKB">
        <authorList>
            <consortium name="EnsemblPlants"/>
        </authorList>
    </citation>
    <scope>IDENTIFICATION</scope>
    <source>
        <strain evidence="18">subsp. vulgare</strain>
    </source>
</reference>
<dbReference type="GO" id="GO:0003723">
    <property type="term" value="F:RNA binding"/>
    <property type="evidence" value="ECO:0007669"/>
    <property type="project" value="UniProtKB-KW"/>
</dbReference>
<dbReference type="Proteomes" id="UP000011116">
    <property type="component" value="Chromosome 6H"/>
</dbReference>
<evidence type="ECO:0000256" key="9">
    <source>
        <dbReference type="ARBA" id="ARBA00022722"/>
    </source>
</evidence>
<name>A0A8I6YE76_HORVV</name>
<evidence type="ECO:0000256" key="3">
    <source>
        <dbReference type="ARBA" id="ARBA00004123"/>
    </source>
</evidence>
<evidence type="ECO:0000256" key="12">
    <source>
        <dbReference type="ARBA" id="ARBA00022839"/>
    </source>
</evidence>
<evidence type="ECO:0000256" key="4">
    <source>
        <dbReference type="ARBA" id="ARBA00004496"/>
    </source>
</evidence>
<evidence type="ECO:0000256" key="11">
    <source>
        <dbReference type="ARBA" id="ARBA00022801"/>
    </source>
</evidence>
<comment type="cofactor">
    <cofactor evidence="2">
        <name>a divalent metal cation</name>
        <dbReference type="ChEBI" id="CHEBI:60240"/>
    </cofactor>
</comment>
<dbReference type="InterPro" id="IPR039637">
    <property type="entry name" value="CNOT7/CNOT8/Pop2"/>
</dbReference>
<evidence type="ECO:0000256" key="10">
    <source>
        <dbReference type="ARBA" id="ARBA00022723"/>
    </source>
</evidence>
<comment type="subcellular location">
    <subcellularLocation>
        <location evidence="4">Cytoplasm</location>
    </subcellularLocation>
    <subcellularLocation>
        <location evidence="3">Nucleus</location>
    </subcellularLocation>
</comment>
<comment type="similarity">
    <text evidence="5">Belongs to the CAF1 family.</text>
</comment>
<dbReference type="Pfam" id="PF04857">
    <property type="entry name" value="CAF1"/>
    <property type="match status" value="1"/>
</dbReference>
<evidence type="ECO:0000313" key="18">
    <source>
        <dbReference type="EnsemblPlants" id="HORVU.MOREX.r3.6HG0620370.1.CDS1"/>
    </source>
</evidence>
<evidence type="ECO:0000256" key="6">
    <source>
        <dbReference type="ARBA" id="ARBA00011757"/>
    </source>
</evidence>
<sequence length="297" mass="32637">MNPAAGMFPMFPPPPPPEMPFSYHTFPAPPPPFYFHNAAPVPVVCSVWASNFRDESHNLRRMAWNARYVAVNVQYPGLVHHHAGKDHNVLTVEERYSVVKANVDTLKPLQVGVALRDADGRHLGAWEFNLRDFCRLADPCDGNSLKYLDDRGLNVDELRVRGLSAKMLREALLCSGLLDARGGRSWIVYAGAYHVSYLLKLLTGGAPLPEDMAGFVDAVRSYLGDQVYDVARMAADCPAMPLGLERITAHLGFQSPLGSPCLAAAAGVHALQVFMRLKYGELGGDVERHQGLLQGLH</sequence>
<keyword evidence="14" id="KW-0805">Transcription regulation</keyword>
<evidence type="ECO:0000256" key="5">
    <source>
        <dbReference type="ARBA" id="ARBA00008372"/>
    </source>
</evidence>
<keyword evidence="16" id="KW-0539">Nucleus</keyword>
<evidence type="ECO:0000256" key="8">
    <source>
        <dbReference type="ARBA" id="ARBA00022490"/>
    </source>
</evidence>
<keyword evidence="11" id="KW-0378">Hydrolase</keyword>
<evidence type="ECO:0000256" key="13">
    <source>
        <dbReference type="ARBA" id="ARBA00022884"/>
    </source>
</evidence>
<keyword evidence="8" id="KW-0963">Cytoplasm</keyword>
<comment type="function">
    <text evidence="17">Ubiquitous transcription factor required for a diverse set of processes. It is a component of the CCR4 complex involved in the control of gene expression.</text>
</comment>
<evidence type="ECO:0000256" key="7">
    <source>
        <dbReference type="ARBA" id="ARBA00012161"/>
    </source>
</evidence>